<evidence type="ECO:0000313" key="2">
    <source>
        <dbReference type="EMBL" id="KFZ32001.1"/>
    </source>
</evidence>
<proteinExistence type="predicted"/>
<name>A0A094JHH0_9GAMM</name>
<feature type="transmembrane region" description="Helical" evidence="1">
    <location>
        <begin position="35"/>
        <end position="54"/>
    </location>
</feature>
<keyword evidence="3" id="KW-1185">Reference proteome</keyword>
<dbReference type="Proteomes" id="UP000054363">
    <property type="component" value="Unassembled WGS sequence"/>
</dbReference>
<organism evidence="2 3">
    <name type="scientific">Pseudidiomarina salinarum</name>
    <dbReference type="NCBI Taxonomy" id="435908"/>
    <lineage>
        <taxon>Bacteria</taxon>
        <taxon>Pseudomonadati</taxon>
        <taxon>Pseudomonadota</taxon>
        <taxon>Gammaproteobacteria</taxon>
        <taxon>Alteromonadales</taxon>
        <taxon>Idiomarinaceae</taxon>
        <taxon>Pseudidiomarina</taxon>
    </lineage>
</organism>
<feature type="transmembrane region" description="Helical" evidence="1">
    <location>
        <begin position="12"/>
        <end position="29"/>
    </location>
</feature>
<protein>
    <submittedName>
        <fullName evidence="2">Uncharacterized protein</fullName>
    </submittedName>
</protein>
<comment type="caution">
    <text evidence="2">The sequence shown here is derived from an EMBL/GenBank/DDBJ whole genome shotgun (WGS) entry which is preliminary data.</text>
</comment>
<sequence length="73" mass="8040">MKAETMLRAANSSMGITLLLFVVVAYLAWGLEAEFPLMVVAVLHLSQIVLAGLFKLSYVFRLIAQSQLGQSLR</sequence>
<dbReference type="EMBL" id="JPER01000001">
    <property type="protein sequence ID" value="KFZ32001.1"/>
    <property type="molecule type" value="Genomic_DNA"/>
</dbReference>
<keyword evidence="1" id="KW-1133">Transmembrane helix</keyword>
<evidence type="ECO:0000256" key="1">
    <source>
        <dbReference type="SAM" id="Phobius"/>
    </source>
</evidence>
<gene>
    <name evidence="2" type="ORF">IDSA_04810</name>
</gene>
<dbReference type="eggNOG" id="ENOG502ZCVD">
    <property type="taxonomic scope" value="Bacteria"/>
</dbReference>
<accession>A0A094JHH0</accession>
<keyword evidence="1" id="KW-0812">Transmembrane</keyword>
<dbReference type="AlphaFoldDB" id="A0A094JHH0"/>
<dbReference type="RefSeq" id="WP_034774639.1">
    <property type="nucleotide sequence ID" value="NZ_JPER01000001.1"/>
</dbReference>
<keyword evidence="1" id="KW-0472">Membrane</keyword>
<dbReference type="OrthoDB" id="6305308at2"/>
<evidence type="ECO:0000313" key="3">
    <source>
        <dbReference type="Proteomes" id="UP000054363"/>
    </source>
</evidence>
<reference evidence="2 3" key="1">
    <citation type="submission" date="2014-06" db="EMBL/GenBank/DDBJ databases">
        <title>The draft genome sequence of Idiomarina salinarum ISL-52.</title>
        <authorList>
            <person name="Du J."/>
            <person name="Shao Z."/>
        </authorList>
    </citation>
    <scope>NUCLEOTIDE SEQUENCE [LARGE SCALE GENOMIC DNA]</scope>
    <source>
        <strain evidence="2 3">ISL-52</strain>
    </source>
</reference>